<accession>A0AAQ1PCU9</accession>
<keyword evidence="2" id="KW-1185">Reference proteome</keyword>
<proteinExistence type="predicted"/>
<dbReference type="Proteomes" id="UP000294335">
    <property type="component" value="Unassembled WGS sequence"/>
</dbReference>
<sequence length="35" mass="4117">MKMERAYTLACDDILSNKNYIRFCYMVLLAGLREA</sequence>
<name>A0AAQ1PCU9_9PSED</name>
<dbReference type="EMBL" id="OPYN01000207">
    <property type="protein sequence ID" value="SPO63265.1"/>
    <property type="molecule type" value="Genomic_DNA"/>
</dbReference>
<gene>
    <name evidence="1" type="ORF">JV551A3_V1_2070029</name>
</gene>
<evidence type="ECO:0000313" key="1">
    <source>
        <dbReference type="EMBL" id="SPO63265.1"/>
    </source>
</evidence>
<protein>
    <submittedName>
        <fullName evidence="1">Uncharacterized protein</fullName>
    </submittedName>
</protein>
<comment type="caution">
    <text evidence="1">The sequence shown here is derived from an EMBL/GenBank/DDBJ whole genome shotgun (WGS) entry which is preliminary data.</text>
</comment>
<evidence type="ECO:0000313" key="2">
    <source>
        <dbReference type="Proteomes" id="UP000294335"/>
    </source>
</evidence>
<dbReference type="AlphaFoldDB" id="A0AAQ1PCU9"/>
<organism evidence="1 2">
    <name type="scientific">Pseudomonas inefficax</name>
    <dbReference type="NCBI Taxonomy" id="2078786"/>
    <lineage>
        <taxon>Bacteria</taxon>
        <taxon>Pseudomonadati</taxon>
        <taxon>Pseudomonadota</taxon>
        <taxon>Gammaproteobacteria</taxon>
        <taxon>Pseudomonadales</taxon>
        <taxon>Pseudomonadaceae</taxon>
        <taxon>Pseudomonas</taxon>
    </lineage>
</organism>
<reference evidence="1 2" key="1">
    <citation type="submission" date="2018-02" db="EMBL/GenBank/DDBJ databases">
        <authorList>
            <person name="Dubost A."/>
        </authorList>
    </citation>
    <scope>NUCLEOTIDE SEQUENCE [LARGE SCALE GENOMIC DNA]</scope>
    <source>
        <strain evidence="2">JV551A3</strain>
    </source>
</reference>